<organism evidence="1 2">
    <name type="scientific">Ranitomeya imitator</name>
    <name type="common">mimic poison frog</name>
    <dbReference type="NCBI Taxonomy" id="111125"/>
    <lineage>
        <taxon>Eukaryota</taxon>
        <taxon>Metazoa</taxon>
        <taxon>Chordata</taxon>
        <taxon>Craniata</taxon>
        <taxon>Vertebrata</taxon>
        <taxon>Euteleostomi</taxon>
        <taxon>Amphibia</taxon>
        <taxon>Batrachia</taxon>
        <taxon>Anura</taxon>
        <taxon>Neobatrachia</taxon>
        <taxon>Hyloidea</taxon>
        <taxon>Dendrobatidae</taxon>
        <taxon>Dendrobatinae</taxon>
        <taxon>Ranitomeya</taxon>
    </lineage>
</organism>
<evidence type="ECO:0000313" key="1">
    <source>
        <dbReference type="EMBL" id="CAJ0952143.1"/>
    </source>
</evidence>
<comment type="caution">
    <text evidence="1">The sequence shown here is derived from an EMBL/GenBank/DDBJ whole genome shotgun (WGS) entry which is preliminary data.</text>
</comment>
<protein>
    <recommendedName>
        <fullName evidence="3">Saccharopine dehydrogenase-like C-terminal domain-containing protein</fullName>
    </recommendedName>
</protein>
<evidence type="ECO:0000313" key="2">
    <source>
        <dbReference type="Proteomes" id="UP001176940"/>
    </source>
</evidence>
<name>A0ABN9LX60_9NEOB</name>
<proteinExistence type="predicted"/>
<dbReference type="PANTHER" id="PTHR12286">
    <property type="entry name" value="SACCHAROPINE DEHYDROGENASE-LIKE OXIDOREDUCTASE"/>
    <property type="match status" value="1"/>
</dbReference>
<dbReference type="InterPro" id="IPR051276">
    <property type="entry name" value="Saccharopine_DH-like_oxidrdct"/>
</dbReference>
<keyword evidence="2" id="KW-1185">Reference proteome</keyword>
<accession>A0ABN9LX60</accession>
<evidence type="ECO:0008006" key="3">
    <source>
        <dbReference type="Google" id="ProtNLM"/>
    </source>
</evidence>
<dbReference type="EMBL" id="CAUEEQ010034388">
    <property type="protein sequence ID" value="CAJ0952143.1"/>
    <property type="molecule type" value="Genomic_DNA"/>
</dbReference>
<dbReference type="Proteomes" id="UP001176940">
    <property type="component" value="Unassembled WGS sequence"/>
</dbReference>
<reference evidence="1" key="1">
    <citation type="submission" date="2023-07" db="EMBL/GenBank/DDBJ databases">
        <authorList>
            <person name="Stuckert A."/>
        </authorList>
    </citation>
    <scope>NUCLEOTIDE SEQUENCE</scope>
</reference>
<dbReference type="PANTHER" id="PTHR12286:SF5">
    <property type="entry name" value="SACCHAROPINE DEHYDROGENASE-LIKE OXIDOREDUCTASE"/>
    <property type="match status" value="1"/>
</dbReference>
<gene>
    <name evidence="1" type="ORF">RIMI_LOCUS13741394</name>
</gene>
<sequence length="135" mass="15292">MTLRYYRKFQIFSPRDRYIILRQQLTLNSVEFERFHVPERRIPSLRGAVMGSERNPVTGSLNAKTESRGHYESREAGYVATPIAMVQAGMTILKEPESLPKSGGVYTPGAAFSKTKLIDRLNKAGIHFTVLSKME</sequence>